<dbReference type="EMBL" id="DYDO01000001">
    <property type="protein sequence ID" value="DBA34406.1"/>
    <property type="molecule type" value="Genomic_DNA"/>
</dbReference>
<keyword evidence="1" id="KW-1133">Transmembrane helix</keyword>
<sequence>MLLQGIFFLLCIELFLAAKITEISVPGGELHVREGSRLIIPCLFRVESSTSESKVDLEWGIRSGPDNGYRSIIHMYGNILEPVNLLNRRAQVFVSHLPNGDCSLFIDPIIASDSGTYELHLRIDEKLYQPIPTLQIIVCRRLGFLSTNHGFHKKSSSEEPKSRSLSNIRNELGNAVPDAKASLVLARAIQYLKRNGNLLYVQIAGGLIVGLLILGSLAGLIFGCLYLWRQQRFWYQIKEKTEGLKTSGYVTEEE</sequence>
<evidence type="ECO:0000313" key="4">
    <source>
        <dbReference type="EMBL" id="DBA34406.1"/>
    </source>
</evidence>
<accession>A0AAV3AZG9</accession>
<evidence type="ECO:0000259" key="3">
    <source>
        <dbReference type="Pfam" id="PF07686"/>
    </source>
</evidence>
<keyword evidence="5" id="KW-1185">Reference proteome</keyword>
<dbReference type="AlphaFoldDB" id="A0AAV3AZG9"/>
<dbReference type="InterPro" id="IPR013106">
    <property type="entry name" value="Ig_V-set"/>
</dbReference>
<reference evidence="4" key="1">
    <citation type="thesis" date="2020" institute="ProQuest LLC" country="789 East Eisenhower Parkway, Ann Arbor, MI, USA">
        <title>Comparative Genomics and Chromosome Evolution.</title>
        <authorList>
            <person name="Mudd A.B."/>
        </authorList>
    </citation>
    <scope>NUCLEOTIDE SEQUENCE</scope>
    <source>
        <strain evidence="4">1538</strain>
        <tissue evidence="4">Blood</tissue>
    </source>
</reference>
<gene>
    <name evidence="4" type="ORF">GDO54_001965</name>
</gene>
<keyword evidence="1" id="KW-0812">Transmembrane</keyword>
<feature type="chain" id="PRO_5043864576" description="Immunoglobulin V-set domain-containing protein" evidence="2">
    <location>
        <begin position="18"/>
        <end position="254"/>
    </location>
</feature>
<evidence type="ECO:0000256" key="1">
    <source>
        <dbReference type="SAM" id="Phobius"/>
    </source>
</evidence>
<dbReference type="SUPFAM" id="SSF48726">
    <property type="entry name" value="Immunoglobulin"/>
    <property type="match status" value="1"/>
</dbReference>
<feature type="domain" description="Immunoglobulin V-set" evidence="3">
    <location>
        <begin position="29"/>
        <end position="126"/>
    </location>
</feature>
<keyword evidence="1" id="KW-0472">Membrane</keyword>
<protein>
    <recommendedName>
        <fullName evidence="3">Immunoglobulin V-set domain-containing protein</fullName>
    </recommendedName>
</protein>
<evidence type="ECO:0000256" key="2">
    <source>
        <dbReference type="SAM" id="SignalP"/>
    </source>
</evidence>
<keyword evidence="2" id="KW-0732">Signal</keyword>
<feature type="signal peptide" evidence="2">
    <location>
        <begin position="1"/>
        <end position="17"/>
    </location>
</feature>
<name>A0AAV3AZG9_PYXAD</name>
<feature type="transmembrane region" description="Helical" evidence="1">
    <location>
        <begin position="199"/>
        <end position="228"/>
    </location>
</feature>
<dbReference type="Proteomes" id="UP001181693">
    <property type="component" value="Unassembled WGS sequence"/>
</dbReference>
<dbReference type="Gene3D" id="2.60.40.10">
    <property type="entry name" value="Immunoglobulins"/>
    <property type="match status" value="1"/>
</dbReference>
<dbReference type="Pfam" id="PF07686">
    <property type="entry name" value="V-set"/>
    <property type="match status" value="1"/>
</dbReference>
<dbReference type="InterPro" id="IPR036179">
    <property type="entry name" value="Ig-like_dom_sf"/>
</dbReference>
<organism evidence="4 5">
    <name type="scientific">Pyxicephalus adspersus</name>
    <name type="common">African bullfrog</name>
    <dbReference type="NCBI Taxonomy" id="30357"/>
    <lineage>
        <taxon>Eukaryota</taxon>
        <taxon>Metazoa</taxon>
        <taxon>Chordata</taxon>
        <taxon>Craniata</taxon>
        <taxon>Vertebrata</taxon>
        <taxon>Euteleostomi</taxon>
        <taxon>Amphibia</taxon>
        <taxon>Batrachia</taxon>
        <taxon>Anura</taxon>
        <taxon>Neobatrachia</taxon>
        <taxon>Ranoidea</taxon>
        <taxon>Pyxicephalidae</taxon>
        <taxon>Pyxicephalinae</taxon>
        <taxon>Pyxicephalus</taxon>
    </lineage>
</organism>
<dbReference type="InterPro" id="IPR013783">
    <property type="entry name" value="Ig-like_fold"/>
</dbReference>
<comment type="caution">
    <text evidence="4">The sequence shown here is derived from an EMBL/GenBank/DDBJ whole genome shotgun (WGS) entry which is preliminary data.</text>
</comment>
<proteinExistence type="predicted"/>
<evidence type="ECO:0000313" key="5">
    <source>
        <dbReference type="Proteomes" id="UP001181693"/>
    </source>
</evidence>